<dbReference type="EMBL" id="DSFP01000063">
    <property type="protein sequence ID" value="HEW46399.1"/>
    <property type="molecule type" value="Genomic_DNA"/>
</dbReference>
<dbReference type="PROSITE" id="PS51371">
    <property type="entry name" value="CBS"/>
    <property type="match status" value="2"/>
</dbReference>
<keyword evidence="6 8" id="KW-0472">Membrane</keyword>
<dbReference type="Pfam" id="PF00571">
    <property type="entry name" value="CBS"/>
    <property type="match status" value="2"/>
</dbReference>
<evidence type="ECO:0000256" key="1">
    <source>
        <dbReference type="ARBA" id="ARBA00004141"/>
    </source>
</evidence>
<evidence type="ECO:0000256" key="4">
    <source>
        <dbReference type="ARBA" id="ARBA00022989"/>
    </source>
</evidence>
<feature type="transmembrane region" description="Helical" evidence="8">
    <location>
        <begin position="63"/>
        <end position="83"/>
    </location>
</feature>
<dbReference type="Gene3D" id="3.10.580.10">
    <property type="entry name" value="CBS-domain"/>
    <property type="match status" value="1"/>
</dbReference>
<dbReference type="PANTHER" id="PTHR22777:SF17">
    <property type="entry name" value="UPF0053 PROTEIN SLL0260"/>
    <property type="match status" value="1"/>
</dbReference>
<dbReference type="SMART" id="SM00116">
    <property type="entry name" value="CBS"/>
    <property type="match status" value="2"/>
</dbReference>
<dbReference type="InterPro" id="IPR046342">
    <property type="entry name" value="CBS_dom_sf"/>
</dbReference>
<dbReference type="CDD" id="cd04590">
    <property type="entry name" value="CBS_pair_CorC_HlyC_assoc"/>
    <property type="match status" value="1"/>
</dbReference>
<reference evidence="10" key="1">
    <citation type="journal article" date="2020" name="mSystems">
        <title>Genome- and Community-Level Interaction Insights into Carbon Utilization and Element Cycling Functions of Hydrothermarchaeota in Hydrothermal Sediment.</title>
        <authorList>
            <person name="Zhou Z."/>
            <person name="Liu Y."/>
            <person name="Xu W."/>
            <person name="Pan J."/>
            <person name="Luo Z.H."/>
            <person name="Li M."/>
        </authorList>
    </citation>
    <scope>NUCLEOTIDE SEQUENCE [LARGE SCALE GENOMIC DNA]</scope>
    <source>
        <strain evidence="10">SpSt-132</strain>
    </source>
</reference>
<evidence type="ECO:0000256" key="5">
    <source>
        <dbReference type="ARBA" id="ARBA00023122"/>
    </source>
</evidence>
<accession>A0A7C2VAV6</accession>
<organism evidence="10">
    <name type="scientific">Hydrogenobacter sp</name>
    <dbReference type="NCBI Taxonomy" id="2152829"/>
    <lineage>
        <taxon>Bacteria</taxon>
        <taxon>Pseudomonadati</taxon>
        <taxon>Aquificota</taxon>
        <taxon>Aquificia</taxon>
        <taxon>Aquificales</taxon>
        <taxon>Aquificaceae</taxon>
        <taxon>Hydrogenobacter</taxon>
    </lineage>
</organism>
<proteinExistence type="predicted"/>
<sequence length="410" mass="47757">MEILGFILGTLFFILLEAFFAGSEIALVSVDRGRVLNLYRRTKQEFLKDFHDNPEEYITLNTLGYTISIVFASTFYTLAVLQLSEYLPLIKGFEVILSSTLVIFTLLLGEILPKSLYQKHAERLFLPSLWILSKLRIFTKPLLVFARVISRFITDPLKDKYKEKLRKEDLIKLMEDVSSKEESLRIATRILSSKDLFITEEIKPIQEVVMVEENTSIERVMEIMRENKYRRLPVYSGKVDHIVGYVDLFDLIQSKHARSIKELTRPIHFFSEFTTIEKAFEVFKKSKEQMAVVVDERGNLLGIITWDDLQGYIIGGLSEGTKEEEEDFVEIEKGKWIVDGGVEREKFERFFNLKLPEGPYNTLGGFLCFYLGRIPEKGYTIDYEGYRFKVVQRDEKRVIKVMVESHVPQD</sequence>
<evidence type="ECO:0000259" key="9">
    <source>
        <dbReference type="PROSITE" id="PS51371"/>
    </source>
</evidence>
<evidence type="ECO:0000256" key="7">
    <source>
        <dbReference type="PROSITE-ProRule" id="PRU00703"/>
    </source>
</evidence>
<keyword evidence="5 7" id="KW-0129">CBS domain</keyword>
<keyword evidence="2 8" id="KW-0812">Transmembrane</keyword>
<feature type="domain" description="CBS" evidence="9">
    <location>
        <begin position="263"/>
        <end position="319"/>
    </location>
</feature>
<evidence type="ECO:0000313" key="10">
    <source>
        <dbReference type="EMBL" id="HEW46399.1"/>
    </source>
</evidence>
<dbReference type="InterPro" id="IPR002550">
    <property type="entry name" value="CNNM"/>
</dbReference>
<protein>
    <submittedName>
        <fullName evidence="10">HlyC/CorC family transporter</fullName>
    </submittedName>
</protein>
<evidence type="ECO:0000256" key="3">
    <source>
        <dbReference type="ARBA" id="ARBA00022737"/>
    </source>
</evidence>
<dbReference type="InterPro" id="IPR000644">
    <property type="entry name" value="CBS_dom"/>
</dbReference>
<dbReference type="InterPro" id="IPR036318">
    <property type="entry name" value="FAD-bd_PCMH-like_sf"/>
</dbReference>
<dbReference type="GO" id="GO:0050660">
    <property type="term" value="F:flavin adenine dinucleotide binding"/>
    <property type="evidence" value="ECO:0007669"/>
    <property type="project" value="InterPro"/>
</dbReference>
<evidence type="ECO:0000256" key="8">
    <source>
        <dbReference type="SAM" id="Phobius"/>
    </source>
</evidence>
<dbReference type="PANTHER" id="PTHR22777">
    <property type="entry name" value="HEMOLYSIN-RELATED"/>
    <property type="match status" value="1"/>
</dbReference>
<keyword evidence="3" id="KW-0677">Repeat</keyword>
<feature type="domain" description="CBS" evidence="9">
    <location>
        <begin position="202"/>
        <end position="262"/>
    </location>
</feature>
<dbReference type="InterPro" id="IPR016169">
    <property type="entry name" value="FAD-bd_PCMH_sub2"/>
</dbReference>
<dbReference type="GO" id="GO:0005886">
    <property type="term" value="C:plasma membrane"/>
    <property type="evidence" value="ECO:0007669"/>
    <property type="project" value="TreeGrafter"/>
</dbReference>
<name>A0A7C2VAV6_9AQUI</name>
<dbReference type="SMART" id="SM01091">
    <property type="entry name" value="CorC_HlyC"/>
    <property type="match status" value="1"/>
</dbReference>
<gene>
    <name evidence="10" type="ORF">ENO47_07040</name>
</gene>
<dbReference type="SUPFAM" id="SSF54631">
    <property type="entry name" value="CBS-domain pair"/>
    <property type="match status" value="1"/>
</dbReference>
<dbReference type="Pfam" id="PF01595">
    <property type="entry name" value="CNNM"/>
    <property type="match status" value="1"/>
</dbReference>
<feature type="transmembrane region" description="Helical" evidence="8">
    <location>
        <begin position="95"/>
        <end position="117"/>
    </location>
</feature>
<dbReference type="Pfam" id="PF03471">
    <property type="entry name" value="CorC_HlyC"/>
    <property type="match status" value="1"/>
</dbReference>
<evidence type="ECO:0000256" key="2">
    <source>
        <dbReference type="ARBA" id="ARBA00022692"/>
    </source>
</evidence>
<dbReference type="SUPFAM" id="SSF56176">
    <property type="entry name" value="FAD-binding/transporter-associated domain-like"/>
    <property type="match status" value="1"/>
</dbReference>
<keyword evidence="4 8" id="KW-1133">Transmembrane helix</keyword>
<dbReference type="InterPro" id="IPR005170">
    <property type="entry name" value="Transptr-assoc_dom"/>
</dbReference>
<comment type="subcellular location">
    <subcellularLocation>
        <location evidence="1">Membrane</location>
        <topology evidence="1">Multi-pass membrane protein</topology>
    </subcellularLocation>
</comment>
<evidence type="ECO:0000256" key="6">
    <source>
        <dbReference type="ARBA" id="ARBA00023136"/>
    </source>
</evidence>
<dbReference type="AlphaFoldDB" id="A0A7C2VAV6"/>
<dbReference type="Gene3D" id="3.30.465.10">
    <property type="match status" value="1"/>
</dbReference>
<dbReference type="InterPro" id="IPR044751">
    <property type="entry name" value="Ion_transp-like_CBS"/>
</dbReference>
<comment type="caution">
    <text evidence="10">The sequence shown here is derived from an EMBL/GenBank/DDBJ whole genome shotgun (WGS) entry which is preliminary data.</text>
</comment>